<evidence type="ECO:0000313" key="2">
    <source>
        <dbReference type="Proteomes" id="UP001230649"/>
    </source>
</evidence>
<dbReference type="EMBL" id="JASBWS010000051">
    <property type="protein sequence ID" value="KAJ9104993.1"/>
    <property type="molecule type" value="Genomic_DNA"/>
</dbReference>
<keyword evidence="2" id="KW-1185">Reference proteome</keyword>
<evidence type="ECO:0000313" key="1">
    <source>
        <dbReference type="EMBL" id="KAJ9104993.1"/>
    </source>
</evidence>
<proteinExistence type="predicted"/>
<protein>
    <submittedName>
        <fullName evidence="1">Uncharacterized protein</fullName>
    </submittedName>
</protein>
<comment type="caution">
    <text evidence="1">The sequence shown here is derived from an EMBL/GenBank/DDBJ whole genome shotgun (WGS) entry which is preliminary data.</text>
</comment>
<gene>
    <name evidence="1" type="ORF">QFC20_004433</name>
</gene>
<organism evidence="1 2">
    <name type="scientific">Naganishia adeliensis</name>
    <dbReference type="NCBI Taxonomy" id="92952"/>
    <lineage>
        <taxon>Eukaryota</taxon>
        <taxon>Fungi</taxon>
        <taxon>Dikarya</taxon>
        <taxon>Basidiomycota</taxon>
        <taxon>Agaricomycotina</taxon>
        <taxon>Tremellomycetes</taxon>
        <taxon>Filobasidiales</taxon>
        <taxon>Filobasidiaceae</taxon>
        <taxon>Naganishia</taxon>
    </lineage>
</organism>
<dbReference type="Proteomes" id="UP001230649">
    <property type="component" value="Unassembled WGS sequence"/>
</dbReference>
<name>A0ACC2VZZ9_9TREE</name>
<sequence>MPQENDEGDSSLWTCMTTDEGTQCEKWPWIIGLIVVLGVSAGGAIWWKLRKRTKARNRERDTADLEKVKKQKIVVEERKKKSEAAIEEVNAEARRLREIELSLEAKLKKPG</sequence>
<accession>A0ACC2VZZ9</accession>
<reference evidence="1" key="1">
    <citation type="submission" date="2023-04" db="EMBL/GenBank/DDBJ databases">
        <title>Draft Genome sequencing of Naganishia species isolated from polar environments using Oxford Nanopore Technology.</title>
        <authorList>
            <person name="Leo P."/>
            <person name="Venkateswaran K."/>
        </authorList>
    </citation>
    <scope>NUCLEOTIDE SEQUENCE</scope>
    <source>
        <strain evidence="1">MNA-CCFEE 5262</strain>
    </source>
</reference>